<keyword evidence="1" id="KW-0413">Isomerase</keyword>
<dbReference type="GO" id="GO:0016853">
    <property type="term" value="F:isomerase activity"/>
    <property type="evidence" value="ECO:0007669"/>
    <property type="project" value="UniProtKB-KW"/>
</dbReference>
<protein>
    <submittedName>
        <fullName evidence="1">Hypothetical glucosamine/galactosamine-6-phosphate isomerase protein</fullName>
    </submittedName>
</protein>
<reference evidence="1" key="1">
    <citation type="journal article" date="2010" name="Appl. Environ. Microbiol.">
        <title>Partial chromosome sequence of Spiroplasma citri reveals extensive viral invasion and important gene decay.</title>
        <authorList>
            <person name="Carle P."/>
            <person name="Saillard C."/>
            <person name="Carrere N."/>
            <person name="Carrere S."/>
            <person name="Duret S."/>
            <person name="Eveillard S."/>
            <person name="Gaurivaud P."/>
            <person name="Gourgues G."/>
            <person name="Gouzy J."/>
            <person name="Salar P."/>
            <person name="Verdin E."/>
            <person name="Breton M."/>
            <person name="Blanchard A."/>
            <person name="Laigret F."/>
            <person name="Bove J.M."/>
            <person name="Renaudin J."/>
            <person name="Foissac X."/>
        </authorList>
    </citation>
    <scope>NUCLEOTIDE SEQUENCE</scope>
    <source>
        <strain evidence="1">GII3-3X</strain>
    </source>
</reference>
<gene>
    <name evidence="1" type="primary">nagB</name>
    <name evidence="1" type="ORF">SPICI16_030</name>
</gene>
<dbReference type="EMBL" id="AM285317">
    <property type="protein sequence ID" value="CAK99555.1"/>
    <property type="molecule type" value="Genomic_DNA"/>
</dbReference>
<dbReference type="RefSeq" id="WP_237237903.1">
    <property type="nucleotide sequence ID" value="NZ_CP013197.1"/>
</dbReference>
<evidence type="ECO:0000313" key="1">
    <source>
        <dbReference type="EMBL" id="CAK99555.1"/>
    </source>
</evidence>
<dbReference type="SUPFAM" id="SSF100950">
    <property type="entry name" value="NagB/RpiA/CoA transferase-like"/>
    <property type="match status" value="1"/>
</dbReference>
<proteinExistence type="predicted"/>
<name>Q14LS5_SPICI</name>
<sequence length="53" mass="5949">MKLIIVEDKNAIGKVVGQIFVNYVQQNPKVVFGLAAGSSPETTYQYIIEDYKK</sequence>
<accession>Q14LS5</accession>
<dbReference type="GeneID" id="79946497"/>
<organism evidence="1">
    <name type="scientific">Spiroplasma citri</name>
    <dbReference type="NCBI Taxonomy" id="2133"/>
    <lineage>
        <taxon>Bacteria</taxon>
        <taxon>Bacillati</taxon>
        <taxon>Mycoplasmatota</taxon>
        <taxon>Mollicutes</taxon>
        <taxon>Entomoplasmatales</taxon>
        <taxon>Spiroplasmataceae</taxon>
        <taxon>Spiroplasma</taxon>
    </lineage>
</organism>
<dbReference type="InterPro" id="IPR037171">
    <property type="entry name" value="NagB/RpiA_transferase-like"/>
</dbReference>
<dbReference type="AlphaFoldDB" id="Q14LS5"/>
<dbReference type="Gene3D" id="3.40.50.1360">
    <property type="match status" value="1"/>
</dbReference>